<organism evidence="2 3">
    <name type="scientific">Salibacterium qingdaonense</name>
    <dbReference type="NCBI Taxonomy" id="266892"/>
    <lineage>
        <taxon>Bacteria</taxon>
        <taxon>Bacillati</taxon>
        <taxon>Bacillota</taxon>
        <taxon>Bacilli</taxon>
        <taxon>Bacillales</taxon>
        <taxon>Bacillaceae</taxon>
    </lineage>
</organism>
<feature type="transmembrane region" description="Helical" evidence="1">
    <location>
        <begin position="81"/>
        <end position="98"/>
    </location>
</feature>
<keyword evidence="1" id="KW-0812">Transmembrane</keyword>
<dbReference type="STRING" id="266892.SAMN04488054_11515"/>
<accession>A0A1I4N3K4</accession>
<protein>
    <recommendedName>
        <fullName evidence="4">SdpI/YhfL protein family protein</fullName>
    </recommendedName>
</protein>
<feature type="transmembrane region" description="Helical" evidence="1">
    <location>
        <begin position="57"/>
        <end position="75"/>
    </location>
</feature>
<sequence>MTAATWFLYIVMGFIVLAAHWMYHTIAKVKNEEYGKVDSGKAIIYYRLSYRRRMIRSLWTMPVGMVILVGLYFVPGMTMNATLILAALFIIASAIEIGHSYMKWKKTSAASE</sequence>
<evidence type="ECO:0000256" key="1">
    <source>
        <dbReference type="SAM" id="Phobius"/>
    </source>
</evidence>
<feature type="transmembrane region" description="Helical" evidence="1">
    <location>
        <begin position="6"/>
        <end position="23"/>
    </location>
</feature>
<evidence type="ECO:0008006" key="4">
    <source>
        <dbReference type="Google" id="ProtNLM"/>
    </source>
</evidence>
<keyword evidence="1" id="KW-1133">Transmembrane helix</keyword>
<keyword evidence="1" id="KW-0472">Membrane</keyword>
<reference evidence="2 3" key="1">
    <citation type="submission" date="2016-10" db="EMBL/GenBank/DDBJ databases">
        <authorList>
            <person name="de Groot N.N."/>
        </authorList>
    </citation>
    <scope>NUCLEOTIDE SEQUENCE [LARGE SCALE GENOMIC DNA]</scope>
    <source>
        <strain evidence="2 3">CGMCC 1.6134</strain>
    </source>
</reference>
<keyword evidence="3" id="KW-1185">Reference proteome</keyword>
<proteinExistence type="predicted"/>
<evidence type="ECO:0000313" key="3">
    <source>
        <dbReference type="Proteomes" id="UP000199668"/>
    </source>
</evidence>
<dbReference type="OrthoDB" id="1934177at2"/>
<dbReference type="Proteomes" id="UP000199668">
    <property type="component" value="Unassembled WGS sequence"/>
</dbReference>
<dbReference type="RefSeq" id="WP_090927234.1">
    <property type="nucleotide sequence ID" value="NZ_FOTY01000015.1"/>
</dbReference>
<gene>
    <name evidence="2" type="ORF">SAMN04488054_11515</name>
</gene>
<name>A0A1I4N3K4_9BACI</name>
<dbReference type="AlphaFoldDB" id="A0A1I4N3K4"/>
<dbReference type="EMBL" id="FOTY01000015">
    <property type="protein sequence ID" value="SFM10079.1"/>
    <property type="molecule type" value="Genomic_DNA"/>
</dbReference>
<evidence type="ECO:0000313" key="2">
    <source>
        <dbReference type="EMBL" id="SFM10079.1"/>
    </source>
</evidence>